<gene>
    <name evidence="1" type="ORF">MG293_019685</name>
</gene>
<proteinExistence type="predicted"/>
<comment type="caution">
    <text evidence="1">The sequence shown here is derived from an EMBL/GenBank/DDBJ whole genome shotgun (WGS) entry which is preliminary data.</text>
</comment>
<protein>
    <submittedName>
        <fullName evidence="1">Uncharacterized protein</fullName>
    </submittedName>
</protein>
<name>A0AAD4TP29_OVIAM</name>
<organism evidence="1 2">
    <name type="scientific">Ovis ammon polii</name>
    <dbReference type="NCBI Taxonomy" id="230172"/>
    <lineage>
        <taxon>Eukaryota</taxon>
        <taxon>Metazoa</taxon>
        <taxon>Chordata</taxon>
        <taxon>Craniata</taxon>
        <taxon>Vertebrata</taxon>
        <taxon>Euteleostomi</taxon>
        <taxon>Mammalia</taxon>
        <taxon>Eutheria</taxon>
        <taxon>Laurasiatheria</taxon>
        <taxon>Artiodactyla</taxon>
        <taxon>Ruminantia</taxon>
        <taxon>Pecora</taxon>
        <taxon>Bovidae</taxon>
        <taxon>Caprinae</taxon>
        <taxon>Ovis</taxon>
    </lineage>
</organism>
<sequence length="213" mass="24168">MLAVGQQSLEVTAQESIVSIFKMARDPRDLTEAAYTFSIIEKLVIDGARKQKSRVSAASVMPDHLNEDGSIDSSHKYHSRTSFTLHYRCDTTTAVHSKAEARACLDFGVILQEQYQHKNSKNSFHMRTTSAFTCGSCVLMASQHDYVENFLRVKSHRFSDPNFPWCKMNSMNSKKRFKIGLAHSGPVRMNKVRVLRAWLSALWNNTIAAHKKI</sequence>
<keyword evidence="2" id="KW-1185">Reference proteome</keyword>
<dbReference type="Proteomes" id="UP001214576">
    <property type="component" value="Unassembled WGS sequence"/>
</dbReference>
<dbReference type="EMBL" id="JAKZEL010000026">
    <property type="protein sequence ID" value="KAI4529829.1"/>
    <property type="molecule type" value="Genomic_DNA"/>
</dbReference>
<evidence type="ECO:0000313" key="1">
    <source>
        <dbReference type="EMBL" id="KAI4529829.1"/>
    </source>
</evidence>
<dbReference type="AlphaFoldDB" id="A0AAD4TP29"/>
<evidence type="ECO:0000313" key="2">
    <source>
        <dbReference type="Proteomes" id="UP001214576"/>
    </source>
</evidence>
<accession>A0AAD4TP29</accession>
<reference evidence="1" key="1">
    <citation type="submission" date="2022-03" db="EMBL/GenBank/DDBJ databases">
        <title>Genomic analyses of argali, domestic sheep and their hybrids provide insights into chromosomal evolution, heterosis and genetic basis of agronomic traits.</title>
        <authorList>
            <person name="Li M."/>
        </authorList>
    </citation>
    <scope>NUCLEOTIDE SEQUENCE</scope>
    <source>
        <strain evidence="1">CAU-MHL-2022a</strain>
        <tissue evidence="1">Skin</tissue>
    </source>
</reference>